<sequence>MFLKRKLKLKLKFLNRNETNRLGKLNPKRVAGEGKTLELCNGVDGVLFLDEVEEDVAPARLERHALEILESPEVRDQFALHEVVGEIPDLEVPRRRRVVRGIVADSTRSASESPGPRVETPALLPESGLVRLSVVVVPSVPICSSSSSSACASAKP</sequence>
<evidence type="ECO:0000313" key="2">
    <source>
        <dbReference type="Proteomes" id="UP001187192"/>
    </source>
</evidence>
<organism evidence="1 2">
    <name type="scientific">Ficus carica</name>
    <name type="common">Common fig</name>
    <dbReference type="NCBI Taxonomy" id="3494"/>
    <lineage>
        <taxon>Eukaryota</taxon>
        <taxon>Viridiplantae</taxon>
        <taxon>Streptophyta</taxon>
        <taxon>Embryophyta</taxon>
        <taxon>Tracheophyta</taxon>
        <taxon>Spermatophyta</taxon>
        <taxon>Magnoliopsida</taxon>
        <taxon>eudicotyledons</taxon>
        <taxon>Gunneridae</taxon>
        <taxon>Pentapetalae</taxon>
        <taxon>rosids</taxon>
        <taxon>fabids</taxon>
        <taxon>Rosales</taxon>
        <taxon>Moraceae</taxon>
        <taxon>Ficeae</taxon>
        <taxon>Ficus</taxon>
    </lineage>
</organism>
<protein>
    <submittedName>
        <fullName evidence="1">Uncharacterized protein</fullName>
    </submittedName>
</protein>
<name>A0AA88AKU9_FICCA</name>
<evidence type="ECO:0000313" key="1">
    <source>
        <dbReference type="EMBL" id="GMN55022.1"/>
    </source>
</evidence>
<reference evidence="1" key="1">
    <citation type="submission" date="2023-07" db="EMBL/GenBank/DDBJ databases">
        <title>draft genome sequence of fig (Ficus carica).</title>
        <authorList>
            <person name="Takahashi T."/>
            <person name="Nishimura K."/>
        </authorList>
    </citation>
    <scope>NUCLEOTIDE SEQUENCE</scope>
</reference>
<proteinExistence type="predicted"/>
<accession>A0AA88AKU9</accession>
<gene>
    <name evidence="1" type="ORF">TIFTF001_024153</name>
</gene>
<dbReference type="EMBL" id="BTGU01000054">
    <property type="protein sequence ID" value="GMN55022.1"/>
    <property type="molecule type" value="Genomic_DNA"/>
</dbReference>
<dbReference type="AlphaFoldDB" id="A0AA88AKU9"/>
<keyword evidence="2" id="KW-1185">Reference proteome</keyword>
<comment type="caution">
    <text evidence="1">The sequence shown here is derived from an EMBL/GenBank/DDBJ whole genome shotgun (WGS) entry which is preliminary data.</text>
</comment>
<dbReference type="Proteomes" id="UP001187192">
    <property type="component" value="Unassembled WGS sequence"/>
</dbReference>